<feature type="domain" description="O-methyltransferase C-terminal" evidence="5">
    <location>
        <begin position="155"/>
        <end position="298"/>
    </location>
</feature>
<evidence type="ECO:0000313" key="6">
    <source>
        <dbReference type="EMBL" id="KAF2679516.1"/>
    </source>
</evidence>
<name>A0A6G1IMQ1_9PLEO</name>
<evidence type="ECO:0000313" key="7">
    <source>
        <dbReference type="Proteomes" id="UP000799291"/>
    </source>
</evidence>
<protein>
    <submittedName>
        <fullName evidence="6">S-adenosyl-L-methionine-dependent methyltransferase</fullName>
    </submittedName>
</protein>
<keyword evidence="3" id="KW-0949">S-adenosyl-L-methionine</keyword>
<dbReference type="InterPro" id="IPR001077">
    <property type="entry name" value="COMT_C"/>
</dbReference>
<dbReference type="PANTHER" id="PTHR43712">
    <property type="entry name" value="PUTATIVE (AFU_ORTHOLOGUE AFUA_4G14580)-RELATED"/>
    <property type="match status" value="1"/>
</dbReference>
<dbReference type="Pfam" id="PF00891">
    <property type="entry name" value="Methyltransf_2"/>
    <property type="match status" value="1"/>
</dbReference>
<evidence type="ECO:0000256" key="3">
    <source>
        <dbReference type="ARBA" id="ARBA00022691"/>
    </source>
</evidence>
<gene>
    <name evidence="6" type="ORF">K458DRAFT_393937</name>
</gene>
<feature type="active site" description="Proton acceptor" evidence="4">
    <location>
        <position position="227"/>
    </location>
</feature>
<accession>A0A6G1IMQ1</accession>
<dbReference type="Proteomes" id="UP000799291">
    <property type="component" value="Unassembled WGS sequence"/>
</dbReference>
<keyword evidence="2 6" id="KW-0808">Transferase</keyword>
<dbReference type="PANTHER" id="PTHR43712:SF11">
    <property type="entry name" value="O-METHYLTRANSFERASE (AFU_ORTHOLOGUE AFUA_2G17820)-RELATED"/>
    <property type="match status" value="1"/>
</dbReference>
<sequence length="322" mass="35371">MADIAELTKQIATLAASPPANLTEEGRYGLYTAIVYETVAVRLGIDLKLFDIAVPAGRPLTVTELSEKADPHAQLVGAKNADGYESLHQGRSDAYAAKPLAGIYCADPPLREAVIHLSRAHFNTVTGISRTGQVDWFDFYPVEEKLKVASPSDILLVDVGGGVGHDVVAFQRKFPYLQGKLVFQDLPIVVEAAKDVPAGIESIGHEFFQQPVSVKRAKIYCMRTVLHDWPDKQARTIIKNTKDVMSEDSILFINENILLAQGISLYQAKLDIAMMACFSSLDRTEKQFKELLESEGFKSVGTHKPQVQIPRAGALLEFCLAE</sequence>
<evidence type="ECO:0000256" key="4">
    <source>
        <dbReference type="PIRSR" id="PIRSR005739-1"/>
    </source>
</evidence>
<dbReference type="SUPFAM" id="SSF53335">
    <property type="entry name" value="S-adenosyl-L-methionine-dependent methyltransferases"/>
    <property type="match status" value="1"/>
</dbReference>
<evidence type="ECO:0000256" key="1">
    <source>
        <dbReference type="ARBA" id="ARBA00022603"/>
    </source>
</evidence>
<dbReference type="InterPro" id="IPR016461">
    <property type="entry name" value="COMT-like"/>
</dbReference>
<organism evidence="6 7">
    <name type="scientific">Lentithecium fluviatile CBS 122367</name>
    <dbReference type="NCBI Taxonomy" id="1168545"/>
    <lineage>
        <taxon>Eukaryota</taxon>
        <taxon>Fungi</taxon>
        <taxon>Dikarya</taxon>
        <taxon>Ascomycota</taxon>
        <taxon>Pezizomycotina</taxon>
        <taxon>Dothideomycetes</taxon>
        <taxon>Pleosporomycetidae</taxon>
        <taxon>Pleosporales</taxon>
        <taxon>Massarineae</taxon>
        <taxon>Lentitheciaceae</taxon>
        <taxon>Lentithecium</taxon>
    </lineage>
</organism>
<evidence type="ECO:0000256" key="2">
    <source>
        <dbReference type="ARBA" id="ARBA00022679"/>
    </source>
</evidence>
<dbReference type="GO" id="GO:0032259">
    <property type="term" value="P:methylation"/>
    <property type="evidence" value="ECO:0007669"/>
    <property type="project" value="UniProtKB-KW"/>
</dbReference>
<keyword evidence="1 6" id="KW-0489">Methyltransferase</keyword>
<keyword evidence="7" id="KW-1185">Reference proteome</keyword>
<dbReference type="AlphaFoldDB" id="A0A6G1IMQ1"/>
<reference evidence="6" key="1">
    <citation type="journal article" date="2020" name="Stud. Mycol.">
        <title>101 Dothideomycetes genomes: a test case for predicting lifestyles and emergence of pathogens.</title>
        <authorList>
            <person name="Haridas S."/>
            <person name="Albert R."/>
            <person name="Binder M."/>
            <person name="Bloem J."/>
            <person name="Labutti K."/>
            <person name="Salamov A."/>
            <person name="Andreopoulos B."/>
            <person name="Baker S."/>
            <person name="Barry K."/>
            <person name="Bills G."/>
            <person name="Bluhm B."/>
            <person name="Cannon C."/>
            <person name="Castanera R."/>
            <person name="Culley D."/>
            <person name="Daum C."/>
            <person name="Ezra D."/>
            <person name="Gonzalez J."/>
            <person name="Henrissat B."/>
            <person name="Kuo A."/>
            <person name="Liang C."/>
            <person name="Lipzen A."/>
            <person name="Lutzoni F."/>
            <person name="Magnuson J."/>
            <person name="Mondo S."/>
            <person name="Nolan M."/>
            <person name="Ohm R."/>
            <person name="Pangilinan J."/>
            <person name="Park H.-J."/>
            <person name="Ramirez L."/>
            <person name="Alfaro M."/>
            <person name="Sun H."/>
            <person name="Tritt A."/>
            <person name="Yoshinaga Y."/>
            <person name="Zwiers L.-H."/>
            <person name="Turgeon B."/>
            <person name="Goodwin S."/>
            <person name="Spatafora J."/>
            <person name="Crous P."/>
            <person name="Grigoriev I."/>
        </authorList>
    </citation>
    <scope>NUCLEOTIDE SEQUENCE</scope>
    <source>
        <strain evidence="6">CBS 122367</strain>
    </source>
</reference>
<dbReference type="PROSITE" id="PS51683">
    <property type="entry name" value="SAM_OMT_II"/>
    <property type="match status" value="1"/>
</dbReference>
<dbReference type="InterPro" id="IPR029063">
    <property type="entry name" value="SAM-dependent_MTases_sf"/>
</dbReference>
<proteinExistence type="predicted"/>
<dbReference type="GO" id="GO:0008171">
    <property type="term" value="F:O-methyltransferase activity"/>
    <property type="evidence" value="ECO:0007669"/>
    <property type="project" value="InterPro"/>
</dbReference>
<dbReference type="EMBL" id="MU005603">
    <property type="protein sequence ID" value="KAF2679516.1"/>
    <property type="molecule type" value="Genomic_DNA"/>
</dbReference>
<evidence type="ECO:0000259" key="5">
    <source>
        <dbReference type="Pfam" id="PF00891"/>
    </source>
</evidence>
<dbReference type="Gene3D" id="3.40.50.150">
    <property type="entry name" value="Vaccinia Virus protein VP39"/>
    <property type="match status" value="1"/>
</dbReference>
<dbReference type="OrthoDB" id="1535081at2759"/>